<proteinExistence type="predicted"/>
<reference evidence="1 2" key="2">
    <citation type="journal article" date="2011" name="Mol. Biol. Evol.">
        <title>Unity in variety--the pan-genome of the Chlamydiae.</title>
        <authorList>
            <person name="Collingro A."/>
            <person name="Tischler P."/>
            <person name="Weinmaier T."/>
            <person name="Penz T."/>
            <person name="Heinz E."/>
            <person name="Brunham R.C."/>
            <person name="Read T.D."/>
            <person name="Bavoil P.M."/>
            <person name="Sachse K."/>
            <person name="Kahane S."/>
            <person name="Friedman M.G."/>
            <person name="Rattei T."/>
            <person name="Myers G.S."/>
            <person name="Horn M."/>
        </authorList>
    </citation>
    <scope>NUCLEOTIDE SEQUENCE [LARGE SCALE GENOMIC DNA]</scope>
    <source>
        <strain evidence="2">UV7</strain>
    </source>
</reference>
<name>F8L0U7_PARAV</name>
<organism evidence="1 2">
    <name type="scientific">Parachlamydia acanthamoebae (strain UV7)</name>
    <dbReference type="NCBI Taxonomy" id="765952"/>
    <lineage>
        <taxon>Bacteria</taxon>
        <taxon>Pseudomonadati</taxon>
        <taxon>Chlamydiota</taxon>
        <taxon>Chlamydiia</taxon>
        <taxon>Parachlamydiales</taxon>
        <taxon>Parachlamydiaceae</taxon>
        <taxon>Parachlamydia</taxon>
    </lineage>
</organism>
<reference key="1">
    <citation type="journal article" date="2011" name="Mol. Biol. Evol.">
        <title>Unity in variety -- the pan-genome of the Chlamydiae.</title>
        <authorList>
            <person name="Collingro A."/>
            <person name="Tischler P."/>
            <person name="Weinmaier T."/>
            <person name="Penz T."/>
            <person name="Heinz E."/>
            <person name="Brunham R.C."/>
            <person name="Read T.D."/>
            <person name="Bavoil P.M."/>
            <person name="Sachse K."/>
            <person name="Kahane S."/>
            <person name="Friedman M.G."/>
            <person name="Rattei T."/>
            <person name="Myers G.S.A."/>
            <person name="Horn M."/>
        </authorList>
    </citation>
    <scope>NUCLEOTIDE SEQUENCE</scope>
    <source>
        <strain>UV7</strain>
    </source>
</reference>
<dbReference type="AlphaFoldDB" id="F8L0U7"/>
<dbReference type="Proteomes" id="UP000000495">
    <property type="component" value="Chromosome"/>
</dbReference>
<evidence type="ECO:0000313" key="2">
    <source>
        <dbReference type="Proteomes" id="UP000000495"/>
    </source>
</evidence>
<gene>
    <name evidence="1" type="ordered locus">PUV_19010</name>
</gene>
<protein>
    <submittedName>
        <fullName evidence="1">Uncharacterized protein</fullName>
    </submittedName>
</protein>
<dbReference type="STRING" id="765952.PUV_19010"/>
<dbReference type="KEGG" id="puv:PUV_19010"/>
<dbReference type="EMBL" id="FR872580">
    <property type="protein sequence ID" value="CCB86851.1"/>
    <property type="molecule type" value="Genomic_DNA"/>
</dbReference>
<dbReference type="HOGENOM" id="CLU_3404707_0_0_0"/>
<sequence length="30" mass="3499">MMKQIKSPGNIEVKQSFSEIEGEDFIRLDE</sequence>
<accession>F8L0U7</accession>
<evidence type="ECO:0000313" key="1">
    <source>
        <dbReference type="EMBL" id="CCB86851.1"/>
    </source>
</evidence>
<keyword evidence="2" id="KW-1185">Reference proteome</keyword>